<dbReference type="InterPro" id="IPR036388">
    <property type="entry name" value="WH-like_DNA-bd_sf"/>
</dbReference>
<dbReference type="Pfam" id="PF25787">
    <property type="entry name" value="HTH_SB"/>
    <property type="match status" value="1"/>
</dbReference>
<protein>
    <recommendedName>
        <fullName evidence="1">Sleeping Beauty transposase HTH domain-containing protein</fullName>
    </recommendedName>
</protein>
<sequence>MVPYAKEMSQNLRNEIIYLHKKIEGYKKISKSLHISQNTIAKVFKKFKKDGSTTISWRRPGCPRKLTSPQCLRMRRVEENHHASSLQLAKAVESQTGGTFSCDVIRHTLKRLLKPMHKKACLQFAKAHTEKTEGYWDSHGSDERKIKGLGTKGFKTVWRQKGEDFKENDCPPQIITIHVFMFYWQQHGTEFHSSCLITTKKDASDRSLPVVLCRVEQLNEALCGLLPSSGRRVKW</sequence>
<organism evidence="2 3">
    <name type="scientific">Oryzias sinensis</name>
    <name type="common">Chinese medaka</name>
    <dbReference type="NCBI Taxonomy" id="183150"/>
    <lineage>
        <taxon>Eukaryota</taxon>
        <taxon>Metazoa</taxon>
        <taxon>Chordata</taxon>
        <taxon>Craniata</taxon>
        <taxon>Vertebrata</taxon>
        <taxon>Euteleostomi</taxon>
        <taxon>Actinopterygii</taxon>
        <taxon>Neopterygii</taxon>
        <taxon>Teleostei</taxon>
        <taxon>Neoteleostei</taxon>
        <taxon>Acanthomorphata</taxon>
        <taxon>Ovalentaria</taxon>
        <taxon>Atherinomorphae</taxon>
        <taxon>Beloniformes</taxon>
        <taxon>Adrianichthyidae</taxon>
        <taxon>Oryziinae</taxon>
        <taxon>Oryzias</taxon>
    </lineage>
</organism>
<dbReference type="SUPFAM" id="SSF46689">
    <property type="entry name" value="Homeodomain-like"/>
    <property type="match status" value="1"/>
</dbReference>
<dbReference type="Proteomes" id="UP000694383">
    <property type="component" value="Unplaced"/>
</dbReference>
<dbReference type="InterPro" id="IPR009057">
    <property type="entry name" value="Homeodomain-like_sf"/>
</dbReference>
<evidence type="ECO:0000313" key="2">
    <source>
        <dbReference type="Ensembl" id="ENSOSIP00000016940.1"/>
    </source>
</evidence>
<evidence type="ECO:0000313" key="3">
    <source>
        <dbReference type="Proteomes" id="UP000694383"/>
    </source>
</evidence>
<evidence type="ECO:0000259" key="1">
    <source>
        <dbReference type="Pfam" id="PF25787"/>
    </source>
</evidence>
<dbReference type="Gene3D" id="1.10.10.10">
    <property type="entry name" value="Winged helix-like DNA-binding domain superfamily/Winged helix DNA-binding domain"/>
    <property type="match status" value="1"/>
</dbReference>
<feature type="domain" description="Sleeping Beauty transposase HTH" evidence="1">
    <location>
        <begin position="6"/>
        <end position="53"/>
    </location>
</feature>
<name>A0A8C8DMZ6_9TELE</name>
<dbReference type="Gene3D" id="3.30.420.10">
    <property type="entry name" value="Ribonuclease H-like superfamily/Ribonuclease H"/>
    <property type="match status" value="1"/>
</dbReference>
<accession>A0A8C8DMZ6</accession>
<dbReference type="GO" id="GO:0003676">
    <property type="term" value="F:nucleic acid binding"/>
    <property type="evidence" value="ECO:0007669"/>
    <property type="project" value="InterPro"/>
</dbReference>
<reference evidence="2" key="2">
    <citation type="submission" date="2025-09" db="UniProtKB">
        <authorList>
            <consortium name="Ensembl"/>
        </authorList>
    </citation>
    <scope>IDENTIFICATION</scope>
</reference>
<dbReference type="Ensembl" id="ENSOSIT00000017907.1">
    <property type="protein sequence ID" value="ENSOSIP00000016940.1"/>
    <property type="gene ID" value="ENSOSIG00000009280.1"/>
</dbReference>
<dbReference type="GeneTree" id="ENSGT00940000177629"/>
<dbReference type="AlphaFoldDB" id="A0A8C8DMZ6"/>
<keyword evidence="3" id="KW-1185">Reference proteome</keyword>
<reference evidence="2" key="1">
    <citation type="submission" date="2025-08" db="UniProtKB">
        <authorList>
            <consortium name="Ensembl"/>
        </authorList>
    </citation>
    <scope>IDENTIFICATION</scope>
</reference>
<proteinExistence type="predicted"/>
<dbReference type="InterPro" id="IPR036397">
    <property type="entry name" value="RNaseH_sf"/>
</dbReference>
<dbReference type="InterPro" id="IPR057667">
    <property type="entry name" value="HTH_SB"/>
</dbReference>